<keyword evidence="3" id="KW-0732">Signal</keyword>
<evidence type="ECO:0000259" key="4">
    <source>
        <dbReference type="PROSITE" id="PS50923"/>
    </source>
</evidence>
<dbReference type="PANTHER" id="PTHR23197">
    <property type="entry name" value="TARSH-RELATED FIBRONECTIN DOMAIN-CONTAINING"/>
    <property type="match status" value="1"/>
</dbReference>
<dbReference type="InterPro" id="IPR049109">
    <property type="entry name" value="TARSH/FNDC1_C"/>
</dbReference>
<gene>
    <name evidence="6" type="primary">LOC111103755</name>
</gene>
<evidence type="ECO:0000256" key="3">
    <source>
        <dbReference type="SAM" id="SignalP"/>
    </source>
</evidence>
<sequence length="614" mass="68020">MTANIKVLIIILFIPYTEGEMHSLFTVNSRFSGFLLEKISPMGMEMCVKECAKRGSCASLNFHRGRLECELSHSDATANPEGMTSKSEYIYIDRSHIPQKYFDACSASCSTSSCCVSTATGPKCVKSECPAHHPDANFTNVKVTSTSIGTTLFYTCFGNQSITLTSICKADGTWTSSASSCPQYKPPDCFETNTSCWFQFNFTHDNSSNGCPGGTRFVRRTQYSSAPYVGVILCSETRYKIMLGLKLNDTFQNIVYSNGGGMDHCELVEGYELGAAVSYSFMYITGTNSTEFWRNNWGEQFSTGNAGYYYTYYSTNLWYECGVSIPEALMPACFNSTPSCWYEYDFAHDDIWNGCAGGRKYVMRTRFTSAPLVGVVLCSSSSYQIFLGTNLTDTFLNVIDGSGQGENLCELVGGHQEYASPWNYGVNAPNLTGYARNFSGEEFHIQSIVPGSGWSCPSSYYCGVNIPGPKEPDCMSSIPSCWYTYNEWLYSSSSGCNFGQVLVRRTNYTSAPFLAVQLCNSTRYKIFLSPSLGGPFEGIEDGNGYGEDHCELVGGSENTAITKFYNYTTYTYLSYASYYRNNIGEQFTFKYGSVSNYVSYYECGISIPGTDIVV</sequence>
<comment type="caution">
    <text evidence="2">Lacks conserved residue(s) required for the propagation of feature annotation.</text>
</comment>
<proteinExistence type="predicted"/>
<dbReference type="InterPro" id="IPR000436">
    <property type="entry name" value="Sushi_SCR_CCP_dom"/>
</dbReference>
<dbReference type="AlphaFoldDB" id="A0A8B8AP05"/>
<organism evidence="5 6">
    <name type="scientific">Crassostrea virginica</name>
    <name type="common">Eastern oyster</name>
    <dbReference type="NCBI Taxonomy" id="6565"/>
    <lineage>
        <taxon>Eukaryota</taxon>
        <taxon>Metazoa</taxon>
        <taxon>Spiralia</taxon>
        <taxon>Lophotrochozoa</taxon>
        <taxon>Mollusca</taxon>
        <taxon>Bivalvia</taxon>
        <taxon>Autobranchia</taxon>
        <taxon>Pteriomorphia</taxon>
        <taxon>Ostreida</taxon>
        <taxon>Ostreoidea</taxon>
        <taxon>Ostreidae</taxon>
        <taxon>Crassostrea</taxon>
    </lineage>
</organism>
<dbReference type="PANTHER" id="PTHR23197:SF11">
    <property type="entry name" value="RE03558P"/>
    <property type="match status" value="1"/>
</dbReference>
<feature type="signal peptide" evidence="3">
    <location>
        <begin position="1"/>
        <end position="19"/>
    </location>
</feature>
<evidence type="ECO:0000313" key="6">
    <source>
        <dbReference type="RefSeq" id="XP_022292920.1"/>
    </source>
</evidence>
<accession>A0A8B8AP05</accession>
<dbReference type="Pfam" id="PF21731">
    <property type="entry name" value="TARSH_C"/>
    <property type="match status" value="3"/>
</dbReference>
<keyword evidence="2" id="KW-0768">Sushi</keyword>
<dbReference type="GeneID" id="111103755"/>
<evidence type="ECO:0000313" key="5">
    <source>
        <dbReference type="Proteomes" id="UP000694844"/>
    </source>
</evidence>
<dbReference type="Pfam" id="PF00024">
    <property type="entry name" value="PAN_1"/>
    <property type="match status" value="1"/>
</dbReference>
<evidence type="ECO:0000256" key="1">
    <source>
        <dbReference type="ARBA" id="ARBA00023157"/>
    </source>
</evidence>
<dbReference type="PROSITE" id="PS50923">
    <property type="entry name" value="SUSHI"/>
    <property type="match status" value="1"/>
</dbReference>
<dbReference type="RefSeq" id="XP_022292920.1">
    <property type="nucleotide sequence ID" value="XM_022437212.1"/>
</dbReference>
<keyword evidence="5" id="KW-1185">Reference proteome</keyword>
<evidence type="ECO:0000256" key="2">
    <source>
        <dbReference type="PROSITE-ProRule" id="PRU00302"/>
    </source>
</evidence>
<dbReference type="InterPro" id="IPR003609">
    <property type="entry name" value="Pan_app"/>
</dbReference>
<name>A0A8B8AP05_CRAVI</name>
<keyword evidence="1" id="KW-1015">Disulfide bond</keyword>
<dbReference type="OrthoDB" id="6129306at2759"/>
<feature type="chain" id="PRO_5034753869" evidence="3">
    <location>
        <begin position="20"/>
        <end position="614"/>
    </location>
</feature>
<reference evidence="6" key="1">
    <citation type="submission" date="2025-08" db="UniProtKB">
        <authorList>
            <consortium name="RefSeq"/>
        </authorList>
    </citation>
    <scope>IDENTIFICATION</scope>
    <source>
        <tissue evidence="6">Whole sample</tissue>
    </source>
</reference>
<dbReference type="KEGG" id="cvn:111103755"/>
<feature type="domain" description="Sushi" evidence="4">
    <location>
        <begin position="127"/>
        <end position="183"/>
    </location>
</feature>
<dbReference type="Proteomes" id="UP000694844">
    <property type="component" value="Chromosome 7"/>
</dbReference>
<protein>
    <submittedName>
        <fullName evidence="6">Uncharacterized protein LOC111103755 isoform X1</fullName>
    </submittedName>
</protein>